<dbReference type="SUPFAM" id="SSF54913">
    <property type="entry name" value="GlnB-like"/>
    <property type="match status" value="1"/>
</dbReference>
<dbReference type="Proteomes" id="UP000315010">
    <property type="component" value="Unassembled WGS sequence"/>
</dbReference>
<keyword evidence="3" id="KW-0862">Zinc</keyword>
<dbReference type="InterPro" id="IPR055999">
    <property type="entry name" value="DUF7577"/>
</dbReference>
<keyword evidence="2" id="KW-0863">Zinc-finger</keyword>
<evidence type="ECO:0000256" key="1">
    <source>
        <dbReference type="ARBA" id="ARBA00022723"/>
    </source>
</evidence>
<dbReference type="InterPro" id="IPR001876">
    <property type="entry name" value="Znf_RanBP2"/>
</dbReference>
<dbReference type="InterPro" id="IPR036443">
    <property type="entry name" value="Znf_RanBP2_sf"/>
</dbReference>
<accession>A0A5C5ZD70</accession>
<comment type="caution">
    <text evidence="5">The sequence shown here is derived from an EMBL/GenBank/DDBJ whole genome shotgun (WGS) entry which is preliminary data.</text>
</comment>
<name>A0A5C5ZD70_9BACT</name>
<dbReference type="AlphaFoldDB" id="A0A5C5ZD70"/>
<evidence type="ECO:0000313" key="5">
    <source>
        <dbReference type="EMBL" id="TWT85108.1"/>
    </source>
</evidence>
<dbReference type="PROSITE" id="PS01358">
    <property type="entry name" value="ZF_RANBP2_1"/>
    <property type="match status" value="1"/>
</dbReference>
<gene>
    <name evidence="5" type="ORF">CA13_65900</name>
</gene>
<proteinExistence type="predicted"/>
<dbReference type="Gene3D" id="3.30.70.790">
    <property type="entry name" value="UreE, C-terminal domain"/>
    <property type="match status" value="1"/>
</dbReference>
<keyword evidence="6" id="KW-1185">Reference proteome</keyword>
<reference evidence="5 6" key="1">
    <citation type="submission" date="2019-02" db="EMBL/GenBank/DDBJ databases">
        <title>Deep-cultivation of Planctomycetes and their phenomic and genomic characterization uncovers novel biology.</title>
        <authorList>
            <person name="Wiegand S."/>
            <person name="Jogler M."/>
            <person name="Boedeker C."/>
            <person name="Pinto D."/>
            <person name="Vollmers J."/>
            <person name="Rivas-Marin E."/>
            <person name="Kohn T."/>
            <person name="Peeters S.H."/>
            <person name="Heuer A."/>
            <person name="Rast P."/>
            <person name="Oberbeckmann S."/>
            <person name="Bunk B."/>
            <person name="Jeske O."/>
            <person name="Meyerdierks A."/>
            <person name="Storesund J.E."/>
            <person name="Kallscheuer N."/>
            <person name="Luecker S."/>
            <person name="Lage O.M."/>
            <person name="Pohl T."/>
            <person name="Merkel B.J."/>
            <person name="Hornburger P."/>
            <person name="Mueller R.-W."/>
            <person name="Bruemmer F."/>
            <person name="Labrenz M."/>
            <person name="Spormann A.M."/>
            <person name="Op Den Camp H."/>
            <person name="Overmann J."/>
            <person name="Amann R."/>
            <person name="Jetten M.S.M."/>
            <person name="Mascher T."/>
            <person name="Medema M.H."/>
            <person name="Devos D.P."/>
            <person name="Kaster A.-K."/>
            <person name="Ovreas L."/>
            <person name="Rohde M."/>
            <person name="Galperin M.Y."/>
            <person name="Jogler C."/>
        </authorList>
    </citation>
    <scope>NUCLEOTIDE SEQUENCE [LARGE SCALE GENOMIC DNA]</scope>
    <source>
        <strain evidence="5 6">CA13</strain>
    </source>
</reference>
<dbReference type="InterPro" id="IPR011322">
    <property type="entry name" value="N-reg_PII-like_a/b"/>
</dbReference>
<dbReference type="Pfam" id="PF09413">
    <property type="entry name" value="DUF2007"/>
    <property type="match status" value="1"/>
</dbReference>
<evidence type="ECO:0000259" key="4">
    <source>
        <dbReference type="PROSITE" id="PS01358"/>
    </source>
</evidence>
<sequence>MVEVYRAADNAEAHLLCGIMQNEGIKARVVGDHLRDVLSHLAIGAVPPRILAPPDGYEAARKIVLAYETRHKAPVDGSAAQWICARCGELNDPTFDVCWQCQSEHGDPAE</sequence>
<evidence type="ECO:0000256" key="2">
    <source>
        <dbReference type="ARBA" id="ARBA00022771"/>
    </source>
</evidence>
<dbReference type="EMBL" id="SJPJ01000001">
    <property type="protein sequence ID" value="TWT85108.1"/>
    <property type="molecule type" value="Genomic_DNA"/>
</dbReference>
<dbReference type="GO" id="GO:0008270">
    <property type="term" value="F:zinc ion binding"/>
    <property type="evidence" value="ECO:0007669"/>
    <property type="project" value="UniProtKB-KW"/>
</dbReference>
<keyword evidence="1" id="KW-0479">Metal-binding</keyword>
<dbReference type="Pfam" id="PF24463">
    <property type="entry name" value="DUF7577"/>
    <property type="match status" value="1"/>
</dbReference>
<dbReference type="SUPFAM" id="SSF90209">
    <property type="entry name" value="Ran binding protein zinc finger-like"/>
    <property type="match status" value="1"/>
</dbReference>
<dbReference type="InterPro" id="IPR018551">
    <property type="entry name" value="DUF2007"/>
</dbReference>
<evidence type="ECO:0000256" key="3">
    <source>
        <dbReference type="ARBA" id="ARBA00022833"/>
    </source>
</evidence>
<protein>
    <recommendedName>
        <fullName evidence="4">RanBP2-type domain-containing protein</fullName>
    </recommendedName>
</protein>
<organism evidence="5 6">
    <name type="scientific">Novipirellula herctigrandis</name>
    <dbReference type="NCBI Taxonomy" id="2527986"/>
    <lineage>
        <taxon>Bacteria</taxon>
        <taxon>Pseudomonadati</taxon>
        <taxon>Planctomycetota</taxon>
        <taxon>Planctomycetia</taxon>
        <taxon>Pirellulales</taxon>
        <taxon>Pirellulaceae</taxon>
        <taxon>Novipirellula</taxon>
    </lineage>
</organism>
<feature type="domain" description="RanBP2-type" evidence="4">
    <location>
        <begin position="82"/>
        <end position="101"/>
    </location>
</feature>
<evidence type="ECO:0000313" key="6">
    <source>
        <dbReference type="Proteomes" id="UP000315010"/>
    </source>
</evidence>